<evidence type="ECO:0000259" key="5">
    <source>
        <dbReference type="PROSITE" id="PS50222"/>
    </source>
</evidence>
<dbReference type="Pfam" id="PF13499">
    <property type="entry name" value="EF-hand_7"/>
    <property type="match status" value="1"/>
</dbReference>
<dbReference type="Proteomes" id="UP000596660">
    <property type="component" value="Unplaced"/>
</dbReference>
<dbReference type="Pfam" id="PF13405">
    <property type="entry name" value="EF-hand_6"/>
    <property type="match status" value="1"/>
</dbReference>
<proteinExistence type="predicted"/>
<dbReference type="Gene3D" id="1.10.238.10">
    <property type="entry name" value="EF-hand"/>
    <property type="match status" value="2"/>
</dbReference>
<dbReference type="GO" id="GO:0016460">
    <property type="term" value="C:myosin II complex"/>
    <property type="evidence" value="ECO:0007669"/>
    <property type="project" value="TreeGrafter"/>
</dbReference>
<feature type="domain" description="EF-hand" evidence="5">
    <location>
        <begin position="9"/>
        <end position="44"/>
    </location>
</feature>
<dbReference type="FunFam" id="1.10.238.10:FF:000143">
    <property type="entry name" value="probable calcium-binding protein CML13"/>
    <property type="match status" value="1"/>
</dbReference>
<dbReference type="GO" id="GO:0005509">
    <property type="term" value="F:calcium ion binding"/>
    <property type="evidence" value="ECO:0007669"/>
    <property type="project" value="InterPro"/>
</dbReference>
<feature type="domain" description="EF-hand" evidence="5">
    <location>
        <begin position="81"/>
        <end position="116"/>
    </location>
</feature>
<evidence type="ECO:0000256" key="4">
    <source>
        <dbReference type="ARBA" id="ARBA00022837"/>
    </source>
</evidence>
<keyword evidence="3" id="KW-0677">Repeat</keyword>
<dbReference type="InterPro" id="IPR011992">
    <property type="entry name" value="EF-hand-dom_pair"/>
</dbReference>
<dbReference type="SUPFAM" id="SSF47473">
    <property type="entry name" value="EF-hand"/>
    <property type="match status" value="1"/>
</dbReference>
<dbReference type="OMA" id="FDEWIQE"/>
<organism evidence="6 7">
    <name type="scientific">Chenopodium quinoa</name>
    <name type="common">Quinoa</name>
    <dbReference type="NCBI Taxonomy" id="63459"/>
    <lineage>
        <taxon>Eukaryota</taxon>
        <taxon>Viridiplantae</taxon>
        <taxon>Streptophyta</taxon>
        <taxon>Embryophyta</taxon>
        <taxon>Tracheophyta</taxon>
        <taxon>Spermatophyta</taxon>
        <taxon>Magnoliopsida</taxon>
        <taxon>eudicotyledons</taxon>
        <taxon>Gunneridae</taxon>
        <taxon>Pentapetalae</taxon>
        <taxon>Caryophyllales</taxon>
        <taxon>Chenopodiaceae</taxon>
        <taxon>Chenopodioideae</taxon>
        <taxon>Atripliceae</taxon>
        <taxon>Chenopodium</taxon>
    </lineage>
</organism>
<evidence type="ECO:0000313" key="7">
    <source>
        <dbReference type="Proteomes" id="UP000596660"/>
    </source>
</evidence>
<dbReference type="Gramene" id="AUR62017393-RA">
    <property type="protein sequence ID" value="AUR62017393-RA:cds"/>
    <property type="gene ID" value="AUR62017393"/>
</dbReference>
<accession>A0A803LR14</accession>
<dbReference type="AlphaFoldDB" id="A0A803LR14"/>
<dbReference type="EnsemblPlants" id="AUR62017393-RA">
    <property type="protein sequence ID" value="AUR62017393-RA:cds"/>
    <property type="gene ID" value="AUR62017393"/>
</dbReference>
<evidence type="ECO:0000313" key="6">
    <source>
        <dbReference type="EnsemblPlants" id="AUR62017393-RA:cds"/>
    </source>
</evidence>
<dbReference type="CDD" id="cd00051">
    <property type="entry name" value="EFh"/>
    <property type="match status" value="1"/>
</dbReference>
<dbReference type="InterPro" id="IPR002048">
    <property type="entry name" value="EF_hand_dom"/>
</dbReference>
<dbReference type="SMR" id="A0A803LR14"/>
<keyword evidence="2" id="KW-0479">Metal-binding</keyword>
<evidence type="ECO:0000256" key="2">
    <source>
        <dbReference type="ARBA" id="ARBA00022723"/>
    </source>
</evidence>
<reference evidence="6" key="1">
    <citation type="journal article" date="2017" name="Nature">
        <title>The genome of Chenopodium quinoa.</title>
        <authorList>
            <person name="Jarvis D.E."/>
            <person name="Ho Y.S."/>
            <person name="Lightfoot D.J."/>
            <person name="Schmoeckel S.M."/>
            <person name="Li B."/>
            <person name="Borm T.J.A."/>
            <person name="Ohyanagi H."/>
            <person name="Mineta K."/>
            <person name="Michell C.T."/>
            <person name="Saber N."/>
            <person name="Kharbatia N.M."/>
            <person name="Rupper R.R."/>
            <person name="Sharp A.R."/>
            <person name="Dally N."/>
            <person name="Boughton B.A."/>
            <person name="Woo Y.H."/>
            <person name="Gao G."/>
            <person name="Schijlen E.G.W.M."/>
            <person name="Guo X."/>
            <person name="Momin A.A."/>
            <person name="Negrao S."/>
            <person name="Al-Babili S."/>
            <person name="Gehring C."/>
            <person name="Roessner U."/>
            <person name="Jung C."/>
            <person name="Murphy K."/>
            <person name="Arold S.T."/>
            <person name="Gojobori T."/>
            <person name="van der Linden C.G."/>
            <person name="van Loo E.N."/>
            <person name="Jellen E.N."/>
            <person name="Maughan P.J."/>
            <person name="Tester M."/>
        </authorList>
    </citation>
    <scope>NUCLEOTIDE SEQUENCE [LARGE SCALE GENOMIC DNA]</scope>
    <source>
        <strain evidence="6">cv. PI 614886</strain>
    </source>
</reference>
<reference evidence="6" key="2">
    <citation type="submission" date="2021-03" db="UniProtKB">
        <authorList>
            <consortium name="EnsemblPlants"/>
        </authorList>
    </citation>
    <scope>IDENTIFICATION</scope>
</reference>
<evidence type="ECO:0000256" key="3">
    <source>
        <dbReference type="ARBA" id="ARBA00022737"/>
    </source>
</evidence>
<dbReference type="KEGG" id="cqi:110702391"/>
<evidence type="ECO:0000256" key="1">
    <source>
        <dbReference type="ARBA" id="ARBA00003291"/>
    </source>
</evidence>
<dbReference type="InterPro" id="IPR050230">
    <property type="entry name" value="CALM/Myosin/TropC-like"/>
</dbReference>
<dbReference type="PROSITE" id="PS00018">
    <property type="entry name" value="EF_HAND_1"/>
    <property type="match status" value="2"/>
</dbReference>
<keyword evidence="4" id="KW-0106">Calcium</keyword>
<comment type="function">
    <text evidence="1">Potential calcium sensor.</text>
</comment>
<feature type="domain" description="EF-hand" evidence="5">
    <location>
        <begin position="117"/>
        <end position="149"/>
    </location>
</feature>
<dbReference type="PANTHER" id="PTHR23048">
    <property type="entry name" value="MYOSIN LIGHT CHAIN 1, 3"/>
    <property type="match status" value="1"/>
</dbReference>
<dbReference type="OrthoDB" id="26525at2759"/>
<name>A0A803LR14_CHEQI</name>
<keyword evidence="7" id="KW-1185">Reference proteome</keyword>
<protein>
    <recommendedName>
        <fullName evidence="5">EF-hand domain-containing protein</fullName>
    </recommendedName>
</protein>
<dbReference type="SMART" id="SM00054">
    <property type="entry name" value="EFh"/>
    <property type="match status" value="3"/>
</dbReference>
<dbReference type="InterPro" id="IPR018247">
    <property type="entry name" value="EF_Hand_1_Ca_BS"/>
</dbReference>
<dbReference type="PANTHER" id="PTHR23048:SF0">
    <property type="entry name" value="CALMODULIN LIKE 3"/>
    <property type="match status" value="1"/>
</dbReference>
<dbReference type="RefSeq" id="XP_021735783.1">
    <property type="nucleotide sequence ID" value="XM_021880091.1"/>
</dbReference>
<gene>
    <name evidence="6" type="primary">LOC110702391</name>
</gene>
<sequence length="149" mass="17230">MGKEYEDEDQIASMREAFSLFDTDGDGKIAPSDLGIVMRSLGSNPTQSQLRHILEREKLTSPFDFHRFLELMVKYMKPDDPFESELRDAFRVLDKDCSGFVSVSDLRHILTNIGEKLDPAEFDEWIQEIDVGDDGRFQYEEFISQLLVK</sequence>
<dbReference type="FunFam" id="1.10.238.10:FF:000082">
    <property type="entry name" value="Myosin light chain 1"/>
    <property type="match status" value="1"/>
</dbReference>
<dbReference type="GeneID" id="110702391"/>
<dbReference type="PROSITE" id="PS50222">
    <property type="entry name" value="EF_HAND_2"/>
    <property type="match status" value="3"/>
</dbReference>